<dbReference type="CDD" id="cd13402">
    <property type="entry name" value="LT_TF-like"/>
    <property type="match status" value="1"/>
</dbReference>
<dbReference type="OrthoDB" id="4703944at2"/>
<feature type="compositionally biased region" description="Low complexity" evidence="1">
    <location>
        <begin position="676"/>
        <end position="685"/>
    </location>
</feature>
<dbReference type="Gene3D" id="1.10.530.10">
    <property type="match status" value="1"/>
</dbReference>
<feature type="compositionally biased region" description="Low complexity" evidence="1">
    <location>
        <begin position="618"/>
        <end position="632"/>
    </location>
</feature>
<dbReference type="Proteomes" id="UP000250915">
    <property type="component" value="Unassembled WGS sequence"/>
</dbReference>
<proteinExistence type="predicted"/>
<dbReference type="AlphaFoldDB" id="A0A329M7X4"/>
<organism evidence="3 4">
    <name type="scientific">Mycobacterium colombiense</name>
    <dbReference type="NCBI Taxonomy" id="339268"/>
    <lineage>
        <taxon>Bacteria</taxon>
        <taxon>Bacillati</taxon>
        <taxon>Actinomycetota</taxon>
        <taxon>Actinomycetes</taxon>
        <taxon>Mycobacteriales</taxon>
        <taxon>Mycobacteriaceae</taxon>
        <taxon>Mycobacterium</taxon>
        <taxon>Mycobacterium avium complex (MAC)</taxon>
    </lineage>
</organism>
<evidence type="ECO:0000313" key="4">
    <source>
        <dbReference type="Proteomes" id="UP000250915"/>
    </source>
</evidence>
<evidence type="ECO:0000259" key="2">
    <source>
        <dbReference type="Pfam" id="PF01464"/>
    </source>
</evidence>
<dbReference type="InterPro" id="IPR008258">
    <property type="entry name" value="Transglycosylase_SLT_dom_1"/>
</dbReference>
<accession>A0A329M7X4</accession>
<comment type="caution">
    <text evidence="3">The sequence shown here is derived from an EMBL/GenBank/DDBJ whole genome shotgun (WGS) entry which is preliminary data.</text>
</comment>
<dbReference type="InterPro" id="IPR023346">
    <property type="entry name" value="Lysozyme-like_dom_sf"/>
</dbReference>
<feature type="compositionally biased region" description="Pro residues" evidence="1">
    <location>
        <begin position="686"/>
        <end position="699"/>
    </location>
</feature>
<feature type="domain" description="Transglycosylase SLT" evidence="2">
    <location>
        <begin position="306"/>
        <end position="399"/>
    </location>
</feature>
<evidence type="ECO:0000256" key="1">
    <source>
        <dbReference type="SAM" id="MobiDB-lite"/>
    </source>
</evidence>
<dbReference type="SUPFAM" id="SSF53955">
    <property type="entry name" value="Lysozyme-like"/>
    <property type="match status" value="1"/>
</dbReference>
<feature type="region of interest" description="Disordered" evidence="1">
    <location>
        <begin position="589"/>
        <end position="700"/>
    </location>
</feature>
<reference evidence="3 4" key="1">
    <citation type="submission" date="2018-06" db="EMBL/GenBank/DDBJ databases">
        <title>NTM in soil in Japan.</title>
        <authorList>
            <person name="Ohya K."/>
        </authorList>
    </citation>
    <scope>NUCLEOTIDE SEQUENCE [LARGE SCALE GENOMIC DNA]</scope>
    <source>
        <strain evidence="3 4">GF28</strain>
    </source>
</reference>
<dbReference type="Pfam" id="PF01464">
    <property type="entry name" value="SLT"/>
    <property type="match status" value="1"/>
</dbReference>
<sequence length="799" mass="79844">MTGAAKESSQGIADSIRDGISNAAQDGGKSLSDALVHAAAEGGRALGTMVGESSVGHWLQDMGKSVQGFKDDYITPAVDGVLSLADGFKALQSHDVAGGLSSVADGLTKIGQSDAAKTVQDLAEKAQPLQDEFLGLKGSIEGTAEGLMSLAGNSGKIAGGLEAISAAAGPLAATFAMLQAIPGWSEGASGVLDQIQGKKGFNAQDWFHTLTPGTGIIDQALGPVTNGPDPTKGFRSPITAKPGVSAIPLPGSAPAVEPGYTAATGSMDPFAALGSPGAPKAAPSGNSGGGLDQWIAQAQAITGVDASWTPGLKTLIGRESSGNPSAINLWDSNAKAGHPSQGLMQLIPGNFQTYHVPGTAGDINDPVANIAAGIRYIQANYGSISNVQQANPNLVPKGYDDGGLLPPGLTLAHNETGKPELVLTQDQLAGSQAPPQGIDMGALLGQGQGQGNDAMQGLFGAPGGKDLRTQGYIPAGAGGGGAAGTSFISGSLQMGAQAINGLIDQAASAASQAASMGANAFAPGSGGAAGAAASSAIGIGTQAAKRGVQYGFQMAGIAGDAATEILMPFGVPRFFQTDPTQFMPQLPGQAAAVTTGEKAEQSQDNPAAANQPGMNPAGPVQPGQLPGQQPVGSPAQIASPGTGDFTPAAVGTPALSGTNQTAPQVPDINAGPMPKGPASAGVQPAAPAPAPKPSNPPGPLDFLPLDMPNVYDDGGWLMPGQIGINKSNAPEPLAVFTPEQWGALGAVAKGANMRPDPTQGASYDYRTVIENVTVKDVNELMNEASSRQRLQMMRHAGRP</sequence>
<gene>
    <name evidence="3" type="ORF">DQP57_03825</name>
</gene>
<protein>
    <recommendedName>
        <fullName evidence="2">Transglycosylase SLT domain-containing protein</fullName>
    </recommendedName>
</protein>
<evidence type="ECO:0000313" key="3">
    <source>
        <dbReference type="EMBL" id="RAV16031.1"/>
    </source>
</evidence>
<dbReference type="EMBL" id="QMEV01000004">
    <property type="protein sequence ID" value="RAV16031.1"/>
    <property type="molecule type" value="Genomic_DNA"/>
</dbReference>
<name>A0A329M7X4_9MYCO</name>